<evidence type="ECO:0000313" key="13">
    <source>
        <dbReference type="Proteomes" id="UP000239899"/>
    </source>
</evidence>
<dbReference type="OrthoDB" id="510107at2759"/>
<keyword evidence="6 10" id="KW-1133">Transmembrane helix</keyword>
<feature type="region of interest" description="Disordered" evidence="9">
    <location>
        <begin position="349"/>
        <end position="372"/>
    </location>
</feature>
<dbReference type="GO" id="GO:0046513">
    <property type="term" value="P:ceramide biosynthetic process"/>
    <property type="evidence" value="ECO:0007669"/>
    <property type="project" value="TreeGrafter"/>
</dbReference>
<evidence type="ECO:0000256" key="6">
    <source>
        <dbReference type="ARBA" id="ARBA00022989"/>
    </source>
</evidence>
<evidence type="ECO:0000259" key="11">
    <source>
        <dbReference type="Pfam" id="PF14360"/>
    </source>
</evidence>
<dbReference type="GO" id="GO:0005886">
    <property type="term" value="C:plasma membrane"/>
    <property type="evidence" value="ECO:0007669"/>
    <property type="project" value="TreeGrafter"/>
</dbReference>
<sequence length="465" mass="51085">MAQLHLKNVLDGQWRLAPSRDSRLIGGGLLADLGAPETPPPGFFRRLGWRCRMLGRRVWAEVKLEWPLLKPRLWVIIPCLIFQYIHAIFTGMAYYMHEPLPVDNTTLHDLGFEALPYLSNDAVSEILVYCGFAMFFVWALSPFVTRRKSFHFVVVLKRVLVVLVLCQVLRIVSFLSTQLPAPAPHCRAPESTANEPWPVWWRVIIVNVARQASKGCGDLIFSSHLTFMFLFAWTYAVMGRYLLIKIFWFAYVIATALCVIASRKHYTVDCVVAFYVVPLVFFHFCRKWTTTRDDICTNDNRGVVALGPSLPMAAVPSHSRGASLADAHMAAAANGSAYGDSGSKYGLDGSQGEEAVAPDGMLGNGSGRGSWQQRPASAAVMSAAGSGPAEVRLDIEMAGRASSAPVLDEAQRPPSPVKQAAQAAQQAWSTISGLPRRMAGGGPAHRRTESQEPVLQLEDKSTSSL</sequence>
<feature type="transmembrane region" description="Helical" evidence="10">
    <location>
        <begin position="156"/>
        <end position="175"/>
    </location>
</feature>
<dbReference type="GO" id="GO:0033188">
    <property type="term" value="F:sphingomyelin synthase activity"/>
    <property type="evidence" value="ECO:0007669"/>
    <property type="project" value="TreeGrafter"/>
</dbReference>
<dbReference type="InterPro" id="IPR025749">
    <property type="entry name" value="Sphingomyelin_synth-like_dom"/>
</dbReference>
<keyword evidence="5" id="KW-0746">Sphingolipid metabolism</keyword>
<proteinExistence type="inferred from homology"/>
<evidence type="ECO:0000256" key="9">
    <source>
        <dbReference type="SAM" id="MobiDB-lite"/>
    </source>
</evidence>
<comment type="subcellular location">
    <subcellularLocation>
        <location evidence="1">Membrane</location>
        <topology evidence="1">Multi-pass membrane protein</topology>
    </subcellularLocation>
</comment>
<feature type="transmembrane region" description="Helical" evidence="10">
    <location>
        <begin position="126"/>
        <end position="144"/>
    </location>
</feature>
<keyword evidence="8 10" id="KW-0472">Membrane</keyword>
<evidence type="ECO:0000256" key="4">
    <source>
        <dbReference type="ARBA" id="ARBA00022692"/>
    </source>
</evidence>
<dbReference type="Pfam" id="PF14360">
    <property type="entry name" value="PAP2_C"/>
    <property type="match status" value="1"/>
</dbReference>
<evidence type="ECO:0000256" key="7">
    <source>
        <dbReference type="ARBA" id="ARBA00023098"/>
    </source>
</evidence>
<dbReference type="InterPro" id="IPR045221">
    <property type="entry name" value="Sphingomyelin_synth-like"/>
</dbReference>
<dbReference type="GO" id="GO:0000139">
    <property type="term" value="C:Golgi membrane"/>
    <property type="evidence" value="ECO:0007669"/>
    <property type="project" value="TreeGrafter"/>
</dbReference>
<evidence type="ECO:0000256" key="5">
    <source>
        <dbReference type="ARBA" id="ARBA00022919"/>
    </source>
</evidence>
<evidence type="ECO:0000256" key="8">
    <source>
        <dbReference type="ARBA" id="ARBA00023136"/>
    </source>
</evidence>
<evidence type="ECO:0000256" key="1">
    <source>
        <dbReference type="ARBA" id="ARBA00004141"/>
    </source>
</evidence>
<feature type="region of interest" description="Disordered" evidence="9">
    <location>
        <begin position="404"/>
        <end position="465"/>
    </location>
</feature>
<feature type="domain" description="Sphingomyelin synthase-like" evidence="11">
    <location>
        <begin position="215"/>
        <end position="282"/>
    </location>
</feature>
<feature type="transmembrane region" description="Helical" evidence="10">
    <location>
        <begin position="242"/>
        <end position="260"/>
    </location>
</feature>
<comment type="similarity">
    <text evidence="2">Belongs to the sphingomyelin synthase family.</text>
</comment>
<name>A0A2P6U237_CHLSO</name>
<protein>
    <submittedName>
        <fullName evidence="12">Phosphatidylinositol:ceramide inositolphosphotransferase 1</fullName>
    </submittedName>
</protein>
<evidence type="ECO:0000313" key="12">
    <source>
        <dbReference type="EMBL" id="PRW60377.1"/>
    </source>
</evidence>
<dbReference type="GO" id="GO:0047493">
    <property type="term" value="F:ceramide cholinephosphotransferase activity"/>
    <property type="evidence" value="ECO:0007669"/>
    <property type="project" value="TreeGrafter"/>
</dbReference>
<feature type="transmembrane region" description="Helical" evidence="10">
    <location>
        <begin position="73"/>
        <end position="96"/>
    </location>
</feature>
<feature type="transmembrane region" description="Helical" evidence="10">
    <location>
        <begin position="266"/>
        <end position="285"/>
    </location>
</feature>
<evidence type="ECO:0000256" key="3">
    <source>
        <dbReference type="ARBA" id="ARBA00022679"/>
    </source>
</evidence>
<feature type="transmembrane region" description="Helical" evidence="10">
    <location>
        <begin position="219"/>
        <end position="237"/>
    </location>
</feature>
<accession>A0A2P6U237</accession>
<dbReference type="STRING" id="3076.A0A2P6U237"/>
<organism evidence="12 13">
    <name type="scientific">Chlorella sorokiniana</name>
    <name type="common">Freshwater green alga</name>
    <dbReference type="NCBI Taxonomy" id="3076"/>
    <lineage>
        <taxon>Eukaryota</taxon>
        <taxon>Viridiplantae</taxon>
        <taxon>Chlorophyta</taxon>
        <taxon>core chlorophytes</taxon>
        <taxon>Trebouxiophyceae</taxon>
        <taxon>Chlorellales</taxon>
        <taxon>Chlorellaceae</taxon>
        <taxon>Chlorella clade</taxon>
        <taxon>Chlorella</taxon>
    </lineage>
</organism>
<keyword evidence="4 10" id="KW-0812">Transmembrane</keyword>
<comment type="caution">
    <text evidence="12">The sequence shown here is derived from an EMBL/GenBank/DDBJ whole genome shotgun (WGS) entry which is preliminary data.</text>
</comment>
<dbReference type="GO" id="GO:0005789">
    <property type="term" value="C:endoplasmic reticulum membrane"/>
    <property type="evidence" value="ECO:0007669"/>
    <property type="project" value="TreeGrafter"/>
</dbReference>
<dbReference type="AlphaFoldDB" id="A0A2P6U237"/>
<dbReference type="PANTHER" id="PTHR21290:SF62">
    <property type="entry name" value="PHOSPHATIDYLINOSITOL:CERAMIDE INOSITOLPHOSPHOTRANSFERASE 1-RELATED"/>
    <property type="match status" value="1"/>
</dbReference>
<evidence type="ECO:0000256" key="2">
    <source>
        <dbReference type="ARBA" id="ARBA00005441"/>
    </source>
</evidence>
<keyword evidence="7" id="KW-0443">Lipid metabolism</keyword>
<dbReference type="PANTHER" id="PTHR21290">
    <property type="entry name" value="SPHINGOMYELIN SYNTHETASE"/>
    <property type="match status" value="1"/>
</dbReference>
<dbReference type="Proteomes" id="UP000239899">
    <property type="component" value="Unassembled WGS sequence"/>
</dbReference>
<keyword evidence="13" id="KW-1185">Reference proteome</keyword>
<dbReference type="EMBL" id="LHPG02000002">
    <property type="protein sequence ID" value="PRW60377.1"/>
    <property type="molecule type" value="Genomic_DNA"/>
</dbReference>
<evidence type="ECO:0000256" key="10">
    <source>
        <dbReference type="SAM" id="Phobius"/>
    </source>
</evidence>
<keyword evidence="3" id="KW-0808">Transferase</keyword>
<gene>
    <name evidence="12" type="ORF">C2E21_0808</name>
</gene>
<reference evidence="12 13" key="1">
    <citation type="journal article" date="2018" name="Plant J.">
        <title>Genome sequences of Chlorella sorokiniana UTEX 1602 and Micractinium conductrix SAG 241.80: implications to maltose excretion by a green alga.</title>
        <authorList>
            <person name="Arriola M.B."/>
            <person name="Velmurugan N."/>
            <person name="Zhang Y."/>
            <person name="Plunkett M.H."/>
            <person name="Hondzo H."/>
            <person name="Barney B.M."/>
        </authorList>
    </citation>
    <scope>NUCLEOTIDE SEQUENCE [LARGE SCALE GENOMIC DNA]</scope>
    <source>
        <strain evidence="13">UTEX 1602</strain>
    </source>
</reference>